<evidence type="ECO:0000313" key="1">
    <source>
        <dbReference type="EMBL" id="CAB3399604.1"/>
    </source>
</evidence>
<name>A0A8S1EEK0_9PELO</name>
<organism evidence="1 2">
    <name type="scientific">Caenorhabditis bovis</name>
    <dbReference type="NCBI Taxonomy" id="2654633"/>
    <lineage>
        <taxon>Eukaryota</taxon>
        <taxon>Metazoa</taxon>
        <taxon>Ecdysozoa</taxon>
        <taxon>Nematoda</taxon>
        <taxon>Chromadorea</taxon>
        <taxon>Rhabditida</taxon>
        <taxon>Rhabditina</taxon>
        <taxon>Rhabditomorpha</taxon>
        <taxon>Rhabditoidea</taxon>
        <taxon>Rhabditidae</taxon>
        <taxon>Peloderinae</taxon>
        <taxon>Caenorhabditis</taxon>
    </lineage>
</organism>
<gene>
    <name evidence="1" type="ORF">CBOVIS_LOCUS2702</name>
</gene>
<proteinExistence type="predicted"/>
<dbReference type="Proteomes" id="UP000494206">
    <property type="component" value="Unassembled WGS sequence"/>
</dbReference>
<reference evidence="1 2" key="1">
    <citation type="submission" date="2020-04" db="EMBL/GenBank/DDBJ databases">
        <authorList>
            <person name="Laetsch R D."/>
            <person name="Stevens L."/>
            <person name="Kumar S."/>
            <person name="Blaxter L. M."/>
        </authorList>
    </citation>
    <scope>NUCLEOTIDE SEQUENCE [LARGE SCALE GENOMIC DNA]</scope>
</reference>
<comment type="caution">
    <text evidence="1">The sequence shown here is derived from an EMBL/GenBank/DDBJ whole genome shotgun (WGS) entry which is preliminary data.</text>
</comment>
<evidence type="ECO:0000313" key="2">
    <source>
        <dbReference type="Proteomes" id="UP000494206"/>
    </source>
</evidence>
<dbReference type="AlphaFoldDB" id="A0A8S1EEK0"/>
<dbReference type="SUPFAM" id="SSF109755">
    <property type="entry name" value="PhoU-like"/>
    <property type="match status" value="1"/>
</dbReference>
<protein>
    <submittedName>
        <fullName evidence="1">Uncharacterized protein</fullName>
    </submittedName>
</protein>
<dbReference type="EMBL" id="CADEPM010000002">
    <property type="protein sequence ID" value="CAB3399604.1"/>
    <property type="molecule type" value="Genomic_DNA"/>
</dbReference>
<sequence>MEHPVTPLCHIIRRINNPDHAEHYRVRSLDFDRLIAYKSTLVPNFLTEEHRSVNRMIDRVAAWTEVLLTDIYDYITNDDPALVEQMVNLEDEIILLALAIDRLAFMVTEEHPILHVCEH</sequence>
<keyword evidence="2" id="KW-1185">Reference proteome</keyword>
<accession>A0A8S1EEK0</accession>